<protein>
    <submittedName>
        <fullName evidence="1">Uncharacterized protein</fullName>
    </submittedName>
</protein>
<reference evidence="1 2" key="2">
    <citation type="journal article" date="2012" name="Stand. Genomic Sci.">
        <title>Complete genome sequence of the aquatic bacterium Runella slithyformis type strain (LSU 4(T)).</title>
        <authorList>
            <person name="Copeland A."/>
            <person name="Zhang X."/>
            <person name="Misra M."/>
            <person name="Lapidus A."/>
            <person name="Nolan M."/>
            <person name="Lucas S."/>
            <person name="Deshpande S."/>
            <person name="Cheng J.F."/>
            <person name="Tapia R."/>
            <person name="Goodwin L.A."/>
            <person name="Pitluck S."/>
            <person name="Liolios K."/>
            <person name="Pagani I."/>
            <person name="Ivanova N."/>
            <person name="Mikhailova N."/>
            <person name="Pati A."/>
            <person name="Chen A."/>
            <person name="Palaniappan K."/>
            <person name="Land M."/>
            <person name="Hauser L."/>
            <person name="Pan C."/>
            <person name="Jeffries C.D."/>
            <person name="Detter J.C."/>
            <person name="Brambilla E.M."/>
            <person name="Rohde M."/>
            <person name="Djao O.D."/>
            <person name="Goker M."/>
            <person name="Sikorski J."/>
            <person name="Tindall B.J."/>
            <person name="Woyke T."/>
            <person name="Bristow J."/>
            <person name="Eisen J.A."/>
            <person name="Markowitz V."/>
            <person name="Hugenholtz P."/>
            <person name="Kyrpides N.C."/>
            <person name="Klenk H.P."/>
            <person name="Mavromatis K."/>
        </authorList>
    </citation>
    <scope>NUCLEOTIDE SEQUENCE [LARGE SCALE GENOMIC DNA]</scope>
    <source>
        <strain evidence="2">ATCC 29530 / DSM 19594 / LMG 11500 / NCIMB 11436 / LSU 4</strain>
    </source>
</reference>
<reference evidence="2" key="1">
    <citation type="submission" date="2011-06" db="EMBL/GenBank/DDBJ databases">
        <title>The complete genome of chromosome of Runella slithyformis DSM 19594.</title>
        <authorList>
            <consortium name="US DOE Joint Genome Institute (JGI-PGF)"/>
            <person name="Lucas S."/>
            <person name="Han J."/>
            <person name="Lapidus A."/>
            <person name="Bruce D."/>
            <person name="Goodwin L."/>
            <person name="Pitluck S."/>
            <person name="Peters L."/>
            <person name="Kyrpides N."/>
            <person name="Mavromatis K."/>
            <person name="Ivanova N."/>
            <person name="Ovchinnikova G."/>
            <person name="Zhang X."/>
            <person name="Misra M."/>
            <person name="Detter J.C."/>
            <person name="Tapia R."/>
            <person name="Han C."/>
            <person name="Land M."/>
            <person name="Hauser L."/>
            <person name="Markowitz V."/>
            <person name="Cheng J.-F."/>
            <person name="Hugenholtz P."/>
            <person name="Woyke T."/>
            <person name="Wu D."/>
            <person name="Tindall B."/>
            <person name="Faehrich R."/>
            <person name="Brambilla E."/>
            <person name="Klenk H.-P."/>
            <person name="Eisen J.A."/>
        </authorList>
    </citation>
    <scope>NUCLEOTIDE SEQUENCE [LARGE SCALE GENOMIC DNA]</scope>
    <source>
        <strain evidence="2">ATCC 29530 / DSM 19594 / LMG 11500 / NCIMB 11436 / LSU 4</strain>
    </source>
</reference>
<gene>
    <name evidence="1" type="ordered locus">Runsl_0504</name>
</gene>
<organism evidence="1 2">
    <name type="scientific">Runella slithyformis (strain ATCC 29530 / DSM 19594 / LMG 11500 / NCIMB 11436 / LSU 4)</name>
    <dbReference type="NCBI Taxonomy" id="761193"/>
    <lineage>
        <taxon>Bacteria</taxon>
        <taxon>Pseudomonadati</taxon>
        <taxon>Bacteroidota</taxon>
        <taxon>Cytophagia</taxon>
        <taxon>Cytophagales</taxon>
        <taxon>Spirosomataceae</taxon>
        <taxon>Runella</taxon>
    </lineage>
</organism>
<dbReference type="EMBL" id="CP002859">
    <property type="protein sequence ID" value="AEI46948.1"/>
    <property type="molecule type" value="Genomic_DNA"/>
</dbReference>
<dbReference type="AlphaFoldDB" id="A0A7U4E4A8"/>
<evidence type="ECO:0000313" key="1">
    <source>
        <dbReference type="EMBL" id="AEI46948.1"/>
    </source>
</evidence>
<name>A0A7U4E4A8_RUNSL</name>
<proteinExistence type="predicted"/>
<dbReference type="KEGG" id="rsi:Runsl_0504"/>
<sequence>MTNYSNDERRIENNEFTNLSKAQKFVILPFVIQKVTNPEQHRLSE</sequence>
<dbReference type="Proteomes" id="UP000000493">
    <property type="component" value="Chromosome"/>
</dbReference>
<keyword evidence="2" id="KW-1185">Reference proteome</keyword>
<accession>A0A7U4E4A8</accession>
<evidence type="ECO:0000313" key="2">
    <source>
        <dbReference type="Proteomes" id="UP000000493"/>
    </source>
</evidence>